<evidence type="ECO:0000256" key="1">
    <source>
        <dbReference type="SAM" id="Coils"/>
    </source>
</evidence>
<sequence length="356" mass="38348">MVMTTPAESTESAESAASTEAAARASSPSGSDRRPADAPASHGEQRMTDGLDELDRWMADQVEQGIAASGEGLPTALRRLAARMVEAQAPALATRLTELADELADELAELTETAAADDEDPAWVQTATDELGTIHLLVRAWRERTHLPSDLVTAMRHQLGMSVRTEVVLTEPEVKDHWVVVGSQDRSEGRGVARHSWLYGRKTHRWARVIAYARERDELPRTYTAGTQVEARLHFYPGDSLRALSRQEYPSTGAVTGWTPTPAPITGARKAWRDALSADPWADARPAIVAGRLAIDEAGHLALTDRSSMLPLTGGTEQHRRLALSIASDDAVVAGLLSPKGLQPLSLVTGGTVVPL</sequence>
<organism evidence="3 4">
    <name type="scientific">Actinomyces massiliensis F0489</name>
    <dbReference type="NCBI Taxonomy" id="1125718"/>
    <lineage>
        <taxon>Bacteria</taxon>
        <taxon>Bacillati</taxon>
        <taxon>Actinomycetota</taxon>
        <taxon>Actinomycetes</taxon>
        <taxon>Actinomycetales</taxon>
        <taxon>Actinomycetaceae</taxon>
        <taxon>Actinomyces</taxon>
    </lineage>
</organism>
<dbReference type="AlphaFoldDB" id="J1HM81"/>
<protein>
    <submittedName>
        <fullName evidence="3">Uncharacterized protein</fullName>
    </submittedName>
</protein>
<keyword evidence="1" id="KW-0175">Coiled coil</keyword>
<keyword evidence="4" id="KW-1185">Reference proteome</keyword>
<dbReference type="RefSeq" id="WP_008730449.1">
    <property type="nucleotide sequence ID" value="NZ_AKFT01000053.1"/>
</dbReference>
<comment type="caution">
    <text evidence="3">The sequence shown here is derived from an EMBL/GenBank/DDBJ whole genome shotgun (WGS) entry which is preliminary data.</text>
</comment>
<feature type="region of interest" description="Disordered" evidence="2">
    <location>
        <begin position="1"/>
        <end position="46"/>
    </location>
</feature>
<evidence type="ECO:0000256" key="2">
    <source>
        <dbReference type="SAM" id="MobiDB-lite"/>
    </source>
</evidence>
<dbReference type="EMBL" id="AKFT01000053">
    <property type="protein sequence ID" value="EJF46663.1"/>
    <property type="molecule type" value="Genomic_DNA"/>
</dbReference>
<reference evidence="3 4" key="1">
    <citation type="submission" date="2012-05" db="EMBL/GenBank/DDBJ databases">
        <authorList>
            <person name="Harkins D.M."/>
            <person name="Madupu R."/>
            <person name="Durkin A.S."/>
            <person name="Torralba M."/>
            <person name="Methe B."/>
            <person name="Sutton G.G."/>
            <person name="Nelson K.E."/>
        </authorList>
    </citation>
    <scope>NUCLEOTIDE SEQUENCE [LARGE SCALE GENOMIC DNA]</scope>
    <source>
        <strain evidence="3 4">F0489</strain>
    </source>
</reference>
<evidence type="ECO:0000313" key="4">
    <source>
        <dbReference type="Proteomes" id="UP000002941"/>
    </source>
</evidence>
<dbReference type="Proteomes" id="UP000002941">
    <property type="component" value="Unassembled WGS sequence"/>
</dbReference>
<accession>J1HM81</accession>
<proteinExistence type="predicted"/>
<evidence type="ECO:0000313" key="3">
    <source>
        <dbReference type="EMBL" id="EJF46663.1"/>
    </source>
</evidence>
<name>J1HM81_9ACTO</name>
<feature type="coiled-coil region" evidence="1">
    <location>
        <begin position="93"/>
        <end position="120"/>
    </location>
</feature>
<dbReference type="PATRIC" id="fig|1125718.3.peg.766"/>
<dbReference type="OrthoDB" id="9816340at2"/>
<feature type="compositionally biased region" description="Low complexity" evidence="2">
    <location>
        <begin position="1"/>
        <end position="29"/>
    </location>
</feature>
<gene>
    <name evidence="3" type="ORF">HMPREF1318_1642</name>
</gene>
<dbReference type="eggNOG" id="COG4715">
    <property type="taxonomic scope" value="Bacteria"/>
</dbReference>